<evidence type="ECO:0000313" key="2">
    <source>
        <dbReference type="Proteomes" id="UP001163321"/>
    </source>
</evidence>
<accession>A0ACC0VSB3</accession>
<gene>
    <name evidence="1" type="ORF">PsorP6_004718</name>
</gene>
<evidence type="ECO:0000313" key="1">
    <source>
        <dbReference type="EMBL" id="KAI9908728.1"/>
    </source>
</evidence>
<name>A0ACC0VSB3_9STRA</name>
<proteinExistence type="predicted"/>
<dbReference type="Proteomes" id="UP001163321">
    <property type="component" value="Chromosome 8"/>
</dbReference>
<keyword evidence="2" id="KW-1185">Reference proteome</keyword>
<sequence length="332" mass="37364">MAPLLFILALDSLYKVINARNKIDGIVLRAGGGSEKITVFSYADDTAVYLRESGDIPRVLEILDGFAQVSDLAINHVKSIVAVIGPRDPDRTFLTSVLERAHQVAQCPEHHVRLHAQLHCVCDKVRREKGTIRTCRGCQRYLHPQCLSIGSPMDDFRCLRCRPALNRMQRTLLSGFCLCRCGEDPPMICCDFCDETPSTFKKIVVMAHVYAREVDDALRDRSKSTEELQVVLRRLVAQILMELMSAEKQNPLLHSLASDVDGASSMWMHGFDVSQLMRVRVLHSLHGGKHDEFQRHMRAARLDVMGPLAAASAESYQRACPLFHDIHFFARG</sequence>
<protein>
    <submittedName>
        <fullName evidence="1">Uncharacterized protein</fullName>
    </submittedName>
</protein>
<organism evidence="1 2">
    <name type="scientific">Peronosclerospora sorghi</name>
    <dbReference type="NCBI Taxonomy" id="230839"/>
    <lineage>
        <taxon>Eukaryota</taxon>
        <taxon>Sar</taxon>
        <taxon>Stramenopiles</taxon>
        <taxon>Oomycota</taxon>
        <taxon>Peronosporomycetes</taxon>
        <taxon>Peronosporales</taxon>
        <taxon>Peronosporaceae</taxon>
        <taxon>Peronosclerospora</taxon>
    </lineage>
</organism>
<dbReference type="EMBL" id="CM047587">
    <property type="protein sequence ID" value="KAI9908728.1"/>
    <property type="molecule type" value="Genomic_DNA"/>
</dbReference>
<comment type="caution">
    <text evidence="1">The sequence shown here is derived from an EMBL/GenBank/DDBJ whole genome shotgun (WGS) entry which is preliminary data.</text>
</comment>
<reference evidence="1 2" key="1">
    <citation type="journal article" date="2022" name="bioRxiv">
        <title>The genome of the oomycete Peronosclerospora sorghi, a cosmopolitan pathogen of maize and sorghum, is inflated with dispersed pseudogenes.</title>
        <authorList>
            <person name="Fletcher K."/>
            <person name="Martin F."/>
            <person name="Isakeit T."/>
            <person name="Cavanaugh K."/>
            <person name="Magill C."/>
            <person name="Michelmore R."/>
        </authorList>
    </citation>
    <scope>NUCLEOTIDE SEQUENCE [LARGE SCALE GENOMIC DNA]</scope>
    <source>
        <strain evidence="1">P6</strain>
    </source>
</reference>